<dbReference type="InterPro" id="IPR057670">
    <property type="entry name" value="SH3_retrovirus"/>
</dbReference>
<gene>
    <name evidence="3" type="ORF">E5676_scaffold242G00660</name>
</gene>
<reference evidence="3 4" key="1">
    <citation type="submission" date="2019-08" db="EMBL/GenBank/DDBJ databases">
        <title>Draft genome sequences of two oriental melons (Cucumis melo L. var makuwa).</title>
        <authorList>
            <person name="Kwon S.-Y."/>
        </authorList>
    </citation>
    <scope>NUCLEOTIDE SEQUENCE [LARGE SCALE GENOMIC DNA]</scope>
    <source>
        <strain evidence="4">cv. Chang Bougi</strain>
        <tissue evidence="3">Leaf</tissue>
    </source>
</reference>
<comment type="caution">
    <text evidence="3">The sequence shown here is derived from an EMBL/GenBank/DDBJ whole genome shotgun (WGS) entry which is preliminary data.</text>
</comment>
<dbReference type="Proteomes" id="UP000321947">
    <property type="component" value="Unassembled WGS sequence"/>
</dbReference>
<accession>A0A5D3D809</accession>
<protein>
    <submittedName>
        <fullName evidence="3">Retrovirus-related Pol polyprotein from transposon TNT 1-94</fullName>
    </submittedName>
</protein>
<sequence>MARVMIHAKSLPHPFLGRSLYHQKRDFKPDEGIFLGHSIHSKAYRVYNKRTQTVIKSINVRIPNTKNTTVQSVFDDEEVLCSEDLSDRIEKSPTDKADRVQESSDMSPADISYQTHGTNLHTSERCLPVDSSVTSANNDSNSKQLAPLTHVKKNHSVSNVIGEIDRGIVTRKKTRPDYTKISANVCFTSTIESSIIRETLQDNQWIEAKQEELNQFERNQVWELTPRPGNVNIIRTKVDLQEQD</sequence>
<evidence type="ECO:0000256" key="1">
    <source>
        <dbReference type="SAM" id="MobiDB-lite"/>
    </source>
</evidence>
<evidence type="ECO:0000313" key="4">
    <source>
        <dbReference type="Proteomes" id="UP000321947"/>
    </source>
</evidence>
<evidence type="ECO:0000259" key="2">
    <source>
        <dbReference type="Pfam" id="PF25597"/>
    </source>
</evidence>
<organism evidence="3 4">
    <name type="scientific">Cucumis melo var. makuwa</name>
    <name type="common">Oriental melon</name>
    <dbReference type="NCBI Taxonomy" id="1194695"/>
    <lineage>
        <taxon>Eukaryota</taxon>
        <taxon>Viridiplantae</taxon>
        <taxon>Streptophyta</taxon>
        <taxon>Embryophyta</taxon>
        <taxon>Tracheophyta</taxon>
        <taxon>Spermatophyta</taxon>
        <taxon>Magnoliopsida</taxon>
        <taxon>eudicotyledons</taxon>
        <taxon>Gunneridae</taxon>
        <taxon>Pentapetalae</taxon>
        <taxon>rosids</taxon>
        <taxon>fabids</taxon>
        <taxon>Cucurbitales</taxon>
        <taxon>Cucurbitaceae</taxon>
        <taxon>Benincaseae</taxon>
        <taxon>Cucumis</taxon>
    </lineage>
</organism>
<dbReference type="AlphaFoldDB" id="A0A5D3D809"/>
<dbReference type="Pfam" id="PF25597">
    <property type="entry name" value="SH3_retrovirus"/>
    <property type="match status" value="1"/>
</dbReference>
<evidence type="ECO:0000313" key="3">
    <source>
        <dbReference type="EMBL" id="TYK19672.1"/>
    </source>
</evidence>
<proteinExistence type="predicted"/>
<dbReference type="EMBL" id="SSTD01006815">
    <property type="protein sequence ID" value="TYK19672.1"/>
    <property type="molecule type" value="Genomic_DNA"/>
</dbReference>
<feature type="compositionally biased region" description="Basic and acidic residues" evidence="1">
    <location>
        <begin position="85"/>
        <end position="102"/>
    </location>
</feature>
<name>A0A5D3D809_CUCMM</name>
<feature type="domain" description="Retroviral polymerase SH3-like" evidence="2">
    <location>
        <begin position="22"/>
        <end position="67"/>
    </location>
</feature>
<feature type="region of interest" description="Disordered" evidence="1">
    <location>
        <begin position="85"/>
        <end position="110"/>
    </location>
</feature>